<dbReference type="RefSeq" id="WP_196953194.1">
    <property type="nucleotide sequence ID" value="NZ_JADWYK010000001.1"/>
</dbReference>
<feature type="domain" description="Glycosyl hydrolase family 30 TIM-barrel" evidence="6">
    <location>
        <begin position="90"/>
        <end position="421"/>
    </location>
</feature>
<proteinExistence type="inferred from homology"/>
<dbReference type="Gene3D" id="3.20.20.80">
    <property type="entry name" value="Glycosidases"/>
    <property type="match status" value="1"/>
</dbReference>
<evidence type="ECO:0000256" key="5">
    <source>
        <dbReference type="SAM" id="MobiDB-lite"/>
    </source>
</evidence>
<keyword evidence="9" id="KW-1185">Reference proteome</keyword>
<evidence type="ECO:0000313" key="8">
    <source>
        <dbReference type="EMBL" id="MBG8552147.1"/>
    </source>
</evidence>
<evidence type="ECO:0000256" key="1">
    <source>
        <dbReference type="ARBA" id="ARBA00005382"/>
    </source>
</evidence>
<dbReference type="Pfam" id="PF17189">
    <property type="entry name" value="Glyco_hydro_30C"/>
    <property type="match status" value="1"/>
</dbReference>
<dbReference type="InterPro" id="IPR033452">
    <property type="entry name" value="GH30_C"/>
</dbReference>
<dbReference type="EMBL" id="JADWYK010000001">
    <property type="protein sequence ID" value="MBG8552147.1"/>
    <property type="molecule type" value="Genomic_DNA"/>
</dbReference>
<evidence type="ECO:0000259" key="6">
    <source>
        <dbReference type="Pfam" id="PF02055"/>
    </source>
</evidence>
<evidence type="ECO:0000313" key="9">
    <source>
        <dbReference type="Proteomes" id="UP000601099"/>
    </source>
</evidence>
<organism evidence="8 9">
    <name type="scientific">Hymenobacter guriensis</name>
    <dbReference type="NCBI Taxonomy" id="2793065"/>
    <lineage>
        <taxon>Bacteria</taxon>
        <taxon>Pseudomonadati</taxon>
        <taxon>Bacteroidota</taxon>
        <taxon>Cytophagia</taxon>
        <taxon>Cytophagales</taxon>
        <taxon>Hymenobacteraceae</taxon>
        <taxon>Hymenobacter</taxon>
    </lineage>
</organism>
<keyword evidence="2" id="KW-0732">Signal</keyword>
<dbReference type="Pfam" id="PF02055">
    <property type="entry name" value="Glyco_hydro_30"/>
    <property type="match status" value="1"/>
</dbReference>
<dbReference type="SUPFAM" id="SSF51445">
    <property type="entry name" value="(Trans)glycosidases"/>
    <property type="match status" value="1"/>
</dbReference>
<dbReference type="InterPro" id="IPR033453">
    <property type="entry name" value="Glyco_hydro_30_TIM-barrel"/>
</dbReference>
<name>A0ABS0KWC0_9BACT</name>
<reference evidence="8 9" key="1">
    <citation type="submission" date="2020-11" db="EMBL/GenBank/DDBJ databases">
        <title>Hymenobacter sp.</title>
        <authorList>
            <person name="Kim M.K."/>
        </authorList>
    </citation>
    <scope>NUCLEOTIDE SEQUENCE [LARGE SCALE GENOMIC DNA]</scope>
    <source>
        <strain evidence="8 9">BT594</strain>
    </source>
</reference>
<dbReference type="PANTHER" id="PTHR11069">
    <property type="entry name" value="GLUCOSYLCERAMIDASE"/>
    <property type="match status" value="1"/>
</dbReference>
<dbReference type="InterPro" id="IPR017853">
    <property type="entry name" value="GH"/>
</dbReference>
<dbReference type="Proteomes" id="UP000601099">
    <property type="component" value="Unassembled WGS sequence"/>
</dbReference>
<keyword evidence="3 4" id="KW-0378">Hydrolase</keyword>
<comment type="caution">
    <text evidence="8">The sequence shown here is derived from an EMBL/GenBank/DDBJ whole genome shotgun (WGS) entry which is preliminary data.</text>
</comment>
<dbReference type="Gene3D" id="2.60.40.1180">
    <property type="entry name" value="Golgi alpha-mannosidase II"/>
    <property type="match status" value="1"/>
</dbReference>
<evidence type="ECO:0000256" key="2">
    <source>
        <dbReference type="ARBA" id="ARBA00022729"/>
    </source>
</evidence>
<dbReference type="InterPro" id="IPR001139">
    <property type="entry name" value="Glyco_hydro_30"/>
</dbReference>
<evidence type="ECO:0000256" key="4">
    <source>
        <dbReference type="RuleBase" id="RU361188"/>
    </source>
</evidence>
<gene>
    <name evidence="8" type="ORF">I5L79_01235</name>
</gene>
<accession>A0ABS0KWC0</accession>
<evidence type="ECO:0000259" key="7">
    <source>
        <dbReference type="Pfam" id="PF17189"/>
    </source>
</evidence>
<feature type="domain" description="Glycosyl hydrolase family 30 beta sandwich" evidence="7">
    <location>
        <begin position="424"/>
        <end position="482"/>
    </location>
</feature>
<dbReference type="PROSITE" id="PS51257">
    <property type="entry name" value="PROKAR_LIPOPROTEIN"/>
    <property type="match status" value="1"/>
</dbReference>
<feature type="compositionally biased region" description="Pro residues" evidence="5">
    <location>
        <begin position="31"/>
        <end position="41"/>
    </location>
</feature>
<protein>
    <submittedName>
        <fullName evidence="8">Glucosylceramidase</fullName>
    </submittedName>
</protein>
<comment type="similarity">
    <text evidence="1 4">Belongs to the glycosyl hydrolase 30 family.</text>
</comment>
<feature type="region of interest" description="Disordered" evidence="5">
    <location>
        <begin position="24"/>
        <end position="43"/>
    </location>
</feature>
<dbReference type="PANTHER" id="PTHR11069:SF23">
    <property type="entry name" value="LYSOSOMAL ACID GLUCOSYLCERAMIDASE"/>
    <property type="match status" value="1"/>
</dbReference>
<evidence type="ECO:0000256" key="3">
    <source>
        <dbReference type="ARBA" id="ARBA00022801"/>
    </source>
</evidence>
<dbReference type="InterPro" id="IPR013780">
    <property type="entry name" value="Glyco_hydro_b"/>
</dbReference>
<keyword evidence="4" id="KW-0326">Glycosidase</keyword>
<sequence>MHKILAGYVGTTLLSALVLSGCGGGSDGPDPKPVPPQPPVETGPSQVATWLTTTDQSMLFQKSTQVLNFKDGTTSGATIVVDTTTTYQGIDGFGYTLTGGSATLIHQLPDANRAALLRELFATDDTNIGTSYLRISIGASDLSERPFTYNDLPAGQTDPTLEKFTLAEEQKDLLPVLREILAINPDLKILGSPWTAPPWMKTNGSYKGGSLKAEYYSVYAQFFVKYLKSMQAEGVRLDAITVQNEPLHDGNNPSMHMTAAQQAVFIGTYLGPALQAAGLSTKIILYDHNADRTDYPLEILANATANKYADGSAFHLYGGSIDALTQVHNAYPSKNVYFTEQWIGGPGNFAGDFGWHIGTLIIGATRNWSRNVLEWNLAADQNYGPHTEGGCSTCLGALTINGGTVSRNPAYYVIAHASKFVRPGSVRIDTNLPGTLPNVAFKNPNGQKVLIVQNTGATQTFSIAYRGKEATTTLASGSVATYVW</sequence>